<dbReference type="InterPro" id="IPR011621">
    <property type="entry name" value="Metal-dep_PHydrolase_7TM_intra"/>
</dbReference>
<feature type="transmembrane region" description="Helical" evidence="2">
    <location>
        <begin position="275"/>
        <end position="294"/>
    </location>
</feature>
<reference evidence="4" key="2">
    <citation type="journal article" date="2021" name="PeerJ">
        <title>Extensive microbial diversity within the chicken gut microbiome revealed by metagenomics and culture.</title>
        <authorList>
            <person name="Gilroy R."/>
            <person name="Ravi A."/>
            <person name="Getino M."/>
            <person name="Pursley I."/>
            <person name="Horton D.L."/>
            <person name="Alikhan N.F."/>
            <person name="Baker D."/>
            <person name="Gharbi K."/>
            <person name="Hall N."/>
            <person name="Watson M."/>
            <person name="Adriaenssens E.M."/>
            <person name="Foster-Nyarko E."/>
            <person name="Jarju S."/>
            <person name="Secka A."/>
            <person name="Antonio M."/>
            <person name="Oren A."/>
            <person name="Chaudhuri R.R."/>
            <person name="La Ragione R."/>
            <person name="Hildebrand F."/>
            <person name="Pallen M.J."/>
        </authorList>
    </citation>
    <scope>NUCLEOTIDE SEQUENCE</scope>
    <source>
        <strain evidence="4">D3-1215</strain>
    </source>
</reference>
<sequence length="738" mass="84061">MDEKKTNKKKSGFWREFLCALPFFVAVCLVVLSLPRQTTTFKYQFELGKPWQYDLLTATYDFPIYKSQEEIKAERDEILNRHVPIFDLDDSVKDRILQKIAGTEEEQSVLVNEDTKHVNIQPYRNYLSEELAKIYNAGVMPDDIYEDCVNKKTSYITVTENNLSRNRNLGDVYSLSSAKARLVSELPAQLKADVLAKMNLDKILAVNLKYNNELTTKVKTEDLNNISMTSGMVQSGQRIIDTGEIVTEEKYNILDSMRRESQMQEENTFNRQTTLIAGQILLVVCLFALLYVYLRMFRLAALRNWRYVVMLLSYMVIFLAASNVVSRTGENFYFYAIPYTLLPIIVSIFGENKIDTRTGLFAHIITILIASFQVPMPYTFVLLQISVGMVAINSIKDFSQRSQFVRTAGIITVSYFIMYFGYILIVYNDFSMFEWNHLFALLANGILLMLAYPLIFLTEKLFKFTSNVTLLELTNTNNPVLRELSEKAPGTFQHSMQVSNLAAEVAETIGANPLLTRTGALYHDIGKLGNPAFFTENAKNDNLHANLTPEQNAQQIIKHVTDGVTLAKQHQLPDKIIAFIKTHHGKSVTKYFYNTWMNEHPGETPDLSAFSYPGPNPTTKEQGIVMICDGVEAASRSLPEYTEENIDNLVDKLVNGIIKEHYLDDAPLTLKELTTIKAVLKERLHSIYHTRISYPELKNPPKEESDDNPAESDTEQTNRPETGTDSKTDSQETKNTDK</sequence>
<keyword evidence="2" id="KW-0812">Transmembrane</keyword>
<dbReference type="PANTHER" id="PTHR36442:SF1">
    <property type="entry name" value="CYCLIC-DI-AMP PHOSPHODIESTERASE PGPH"/>
    <property type="match status" value="1"/>
</dbReference>
<dbReference type="AlphaFoldDB" id="A0A9D9HA29"/>
<keyword evidence="2" id="KW-0472">Membrane</keyword>
<evidence type="ECO:0000256" key="2">
    <source>
        <dbReference type="SAM" id="Phobius"/>
    </source>
</evidence>
<dbReference type="Pfam" id="PF01966">
    <property type="entry name" value="HD"/>
    <property type="match status" value="1"/>
</dbReference>
<dbReference type="CDD" id="cd00077">
    <property type="entry name" value="HDc"/>
    <property type="match status" value="1"/>
</dbReference>
<feature type="transmembrane region" description="Helical" evidence="2">
    <location>
        <begin position="356"/>
        <end position="372"/>
    </location>
</feature>
<gene>
    <name evidence="4" type="ORF">IAC32_03085</name>
</gene>
<dbReference type="Proteomes" id="UP000823637">
    <property type="component" value="Unassembled WGS sequence"/>
</dbReference>
<dbReference type="Pfam" id="PF07698">
    <property type="entry name" value="7TM-7TMR_HD"/>
    <property type="match status" value="1"/>
</dbReference>
<comment type="caution">
    <text evidence="4">The sequence shown here is derived from an EMBL/GenBank/DDBJ whole genome shotgun (WGS) entry which is preliminary data.</text>
</comment>
<dbReference type="InterPro" id="IPR006674">
    <property type="entry name" value="HD_domain"/>
</dbReference>
<dbReference type="InterPro" id="IPR003607">
    <property type="entry name" value="HD/PDEase_dom"/>
</dbReference>
<dbReference type="SUPFAM" id="SSF109604">
    <property type="entry name" value="HD-domain/PDEase-like"/>
    <property type="match status" value="1"/>
</dbReference>
<dbReference type="InterPro" id="IPR052722">
    <property type="entry name" value="PgpH_phosphodiesterase"/>
</dbReference>
<reference evidence="4" key="1">
    <citation type="submission" date="2020-10" db="EMBL/GenBank/DDBJ databases">
        <authorList>
            <person name="Gilroy R."/>
        </authorList>
    </citation>
    <scope>NUCLEOTIDE SEQUENCE</scope>
    <source>
        <strain evidence="4">D3-1215</strain>
    </source>
</reference>
<accession>A0A9D9HA29</accession>
<protein>
    <submittedName>
        <fullName evidence="4">HDIG domain-containing protein</fullName>
    </submittedName>
</protein>
<feature type="compositionally biased region" description="Acidic residues" evidence="1">
    <location>
        <begin position="704"/>
        <end position="714"/>
    </location>
</feature>
<proteinExistence type="predicted"/>
<feature type="region of interest" description="Disordered" evidence="1">
    <location>
        <begin position="695"/>
        <end position="738"/>
    </location>
</feature>
<feature type="transmembrane region" description="Helical" evidence="2">
    <location>
        <begin position="12"/>
        <end position="34"/>
    </location>
</feature>
<dbReference type="PANTHER" id="PTHR36442">
    <property type="entry name" value="CYCLIC-DI-AMP PHOSPHODIESTERASE PGPH"/>
    <property type="match status" value="1"/>
</dbReference>
<dbReference type="InterPro" id="IPR011624">
    <property type="entry name" value="Metal-dep_PHydrolase_7TM_extra"/>
</dbReference>
<evidence type="ECO:0000259" key="3">
    <source>
        <dbReference type="SMART" id="SM00471"/>
    </source>
</evidence>
<feature type="transmembrane region" description="Helical" evidence="2">
    <location>
        <begin position="332"/>
        <end position="349"/>
    </location>
</feature>
<dbReference type="SMART" id="SM00471">
    <property type="entry name" value="HDc"/>
    <property type="match status" value="1"/>
</dbReference>
<keyword evidence="2" id="KW-1133">Transmembrane helix</keyword>
<dbReference type="Pfam" id="PF07697">
    <property type="entry name" value="7TMR-HDED"/>
    <property type="match status" value="1"/>
</dbReference>
<dbReference type="Gene3D" id="1.10.3210.10">
    <property type="entry name" value="Hypothetical protein af1432"/>
    <property type="match status" value="1"/>
</dbReference>
<organism evidence="4 5">
    <name type="scientific">Candidatus Enterocola intestinipullorum</name>
    <dbReference type="NCBI Taxonomy" id="2840783"/>
    <lineage>
        <taxon>Bacteria</taxon>
        <taxon>Pseudomonadati</taxon>
        <taxon>Bacteroidota</taxon>
        <taxon>Bacteroidia</taxon>
        <taxon>Bacteroidales</taxon>
        <taxon>Candidatus Enterocola</taxon>
    </lineage>
</organism>
<dbReference type="EMBL" id="JADIMR010000043">
    <property type="protein sequence ID" value="MBO8446715.1"/>
    <property type="molecule type" value="Genomic_DNA"/>
</dbReference>
<feature type="compositionally biased region" description="Basic and acidic residues" evidence="1">
    <location>
        <begin position="716"/>
        <end position="738"/>
    </location>
</feature>
<feature type="transmembrane region" description="Helical" evidence="2">
    <location>
        <begin position="439"/>
        <end position="457"/>
    </location>
</feature>
<dbReference type="InterPro" id="IPR006675">
    <property type="entry name" value="HDIG_dom"/>
</dbReference>
<feature type="transmembrane region" description="Helical" evidence="2">
    <location>
        <begin position="306"/>
        <end position="326"/>
    </location>
</feature>
<evidence type="ECO:0000313" key="4">
    <source>
        <dbReference type="EMBL" id="MBO8446715.1"/>
    </source>
</evidence>
<feature type="transmembrane region" description="Helical" evidence="2">
    <location>
        <begin position="407"/>
        <end position="427"/>
    </location>
</feature>
<name>A0A9D9HA29_9BACT</name>
<dbReference type="NCBIfam" id="TIGR00277">
    <property type="entry name" value="HDIG"/>
    <property type="match status" value="1"/>
</dbReference>
<evidence type="ECO:0000256" key="1">
    <source>
        <dbReference type="SAM" id="MobiDB-lite"/>
    </source>
</evidence>
<evidence type="ECO:0000313" key="5">
    <source>
        <dbReference type="Proteomes" id="UP000823637"/>
    </source>
</evidence>
<feature type="domain" description="HD/PDEase" evidence="3">
    <location>
        <begin position="487"/>
        <end position="643"/>
    </location>
</feature>